<evidence type="ECO:0000256" key="8">
    <source>
        <dbReference type="RuleBase" id="RU361177"/>
    </source>
</evidence>
<keyword evidence="7 8" id="KW-0503">Monooxygenase</keyword>
<dbReference type="EC" id="1.-.-.-" evidence="8"/>
<keyword evidence="3 8" id="KW-0285">Flavoprotein</keyword>
<keyword evidence="6 8" id="KW-0560">Oxidoreductase</keyword>
<gene>
    <name evidence="9" type="ORF">BUALT_Bualt19G0017800</name>
</gene>
<dbReference type="InterPro" id="IPR036188">
    <property type="entry name" value="FAD/NAD-bd_sf"/>
</dbReference>
<evidence type="ECO:0000256" key="3">
    <source>
        <dbReference type="ARBA" id="ARBA00022630"/>
    </source>
</evidence>
<dbReference type="FunFam" id="3.50.50.60:FF:000138">
    <property type="entry name" value="Flavin-containing monooxygenase"/>
    <property type="match status" value="1"/>
</dbReference>
<dbReference type="Proteomes" id="UP000826271">
    <property type="component" value="Unassembled WGS sequence"/>
</dbReference>
<comment type="caution">
    <text evidence="9">The sequence shown here is derived from an EMBL/GenBank/DDBJ whole genome shotgun (WGS) entry which is preliminary data.</text>
</comment>
<dbReference type="PIRSF" id="PIRSF000332">
    <property type="entry name" value="FMO"/>
    <property type="match status" value="1"/>
</dbReference>
<evidence type="ECO:0000256" key="2">
    <source>
        <dbReference type="ARBA" id="ARBA00009183"/>
    </source>
</evidence>
<sequence>MAPPLKVAVIGAGVAGLATARALKREGQQVVVYEKLNQLGGLWIYEPQVESDPLSLDPNREIIHGSVYQSLRTNLPVGLMGFSDYPFDSKTFPNHDEVLKFLKKFAQEFGLIELIRFETEVVQVERVDSRNHKWVVESRTKYLSSNSKEVFDAVVVCNGHHTQPNVAYIQGIEKWPGKQIHSHNYRVPEPFKDQIVVAIGDGPSGKDVSLEISKVAKEVHLSSRSPNVKICKLDCADNMWQHSKIDHVEGNGEVAFEDGAYVRADIILHCTGFKYDFPFLKTEGIVTVDDNRVGPLYKHIFPPELAPSLSFVGLTFHNLIFLMMDLQAIWVARVLSGKASLPSKEDMLAEVQQHYQYMEDNGTPKHYTHGLGYKFDYMDWLANQVGLGEVDEQLKLIFKSYSNFIIDNGYLRRREWELGYGLQEEELLLIQSNLEKVKLNEI</sequence>
<dbReference type="InterPro" id="IPR000960">
    <property type="entry name" value="Flavin_mOase"/>
</dbReference>
<keyword evidence="4 8" id="KW-0274">FAD</keyword>
<evidence type="ECO:0000256" key="4">
    <source>
        <dbReference type="ARBA" id="ARBA00022827"/>
    </source>
</evidence>
<evidence type="ECO:0000313" key="10">
    <source>
        <dbReference type="Proteomes" id="UP000826271"/>
    </source>
</evidence>
<dbReference type="EMBL" id="WHWC01000019">
    <property type="protein sequence ID" value="KAG8363394.1"/>
    <property type="molecule type" value="Genomic_DNA"/>
</dbReference>
<name>A0AAV6W6L1_9LAMI</name>
<dbReference type="GO" id="GO:0050660">
    <property type="term" value="F:flavin adenine dinucleotide binding"/>
    <property type="evidence" value="ECO:0007669"/>
    <property type="project" value="InterPro"/>
</dbReference>
<evidence type="ECO:0000313" key="9">
    <source>
        <dbReference type="EMBL" id="KAG8363394.1"/>
    </source>
</evidence>
<dbReference type="Pfam" id="PF00743">
    <property type="entry name" value="FMO-like"/>
    <property type="match status" value="2"/>
</dbReference>
<reference evidence="9" key="1">
    <citation type="submission" date="2019-10" db="EMBL/GenBank/DDBJ databases">
        <authorList>
            <person name="Zhang R."/>
            <person name="Pan Y."/>
            <person name="Wang J."/>
            <person name="Ma R."/>
            <person name="Yu S."/>
        </authorList>
    </citation>
    <scope>NUCLEOTIDE SEQUENCE</scope>
    <source>
        <strain evidence="9">LA-IB0</strain>
        <tissue evidence="9">Leaf</tissue>
    </source>
</reference>
<evidence type="ECO:0000256" key="5">
    <source>
        <dbReference type="ARBA" id="ARBA00022857"/>
    </source>
</evidence>
<proteinExistence type="inferred from homology"/>
<dbReference type="SUPFAM" id="SSF51905">
    <property type="entry name" value="FAD/NAD(P)-binding domain"/>
    <property type="match status" value="2"/>
</dbReference>
<evidence type="ECO:0000256" key="6">
    <source>
        <dbReference type="ARBA" id="ARBA00023002"/>
    </source>
</evidence>
<evidence type="ECO:0000256" key="1">
    <source>
        <dbReference type="ARBA" id="ARBA00001974"/>
    </source>
</evidence>
<dbReference type="InterPro" id="IPR050346">
    <property type="entry name" value="FMO-like"/>
</dbReference>
<dbReference type="GO" id="GO:0050661">
    <property type="term" value="F:NADP binding"/>
    <property type="evidence" value="ECO:0007669"/>
    <property type="project" value="InterPro"/>
</dbReference>
<dbReference type="GO" id="GO:0004499">
    <property type="term" value="F:N,N-dimethylaniline monooxygenase activity"/>
    <property type="evidence" value="ECO:0007669"/>
    <property type="project" value="InterPro"/>
</dbReference>
<dbReference type="Gene3D" id="3.50.50.60">
    <property type="entry name" value="FAD/NAD(P)-binding domain"/>
    <property type="match status" value="2"/>
</dbReference>
<protein>
    <recommendedName>
        <fullName evidence="8">Flavin-containing monooxygenase</fullName>
        <ecNumber evidence="8">1.-.-.-</ecNumber>
    </recommendedName>
</protein>
<comment type="similarity">
    <text evidence="2 8">Belongs to the FMO family.</text>
</comment>
<dbReference type="InterPro" id="IPR020946">
    <property type="entry name" value="Flavin_mOase-like"/>
</dbReference>
<keyword evidence="5" id="KW-0521">NADP</keyword>
<dbReference type="PANTHER" id="PTHR23023">
    <property type="entry name" value="DIMETHYLANILINE MONOOXYGENASE"/>
    <property type="match status" value="1"/>
</dbReference>
<organism evidence="9 10">
    <name type="scientific">Buddleja alternifolia</name>
    <dbReference type="NCBI Taxonomy" id="168488"/>
    <lineage>
        <taxon>Eukaryota</taxon>
        <taxon>Viridiplantae</taxon>
        <taxon>Streptophyta</taxon>
        <taxon>Embryophyta</taxon>
        <taxon>Tracheophyta</taxon>
        <taxon>Spermatophyta</taxon>
        <taxon>Magnoliopsida</taxon>
        <taxon>eudicotyledons</taxon>
        <taxon>Gunneridae</taxon>
        <taxon>Pentapetalae</taxon>
        <taxon>asterids</taxon>
        <taxon>lamiids</taxon>
        <taxon>Lamiales</taxon>
        <taxon>Scrophulariaceae</taxon>
        <taxon>Buddlejeae</taxon>
        <taxon>Buddleja</taxon>
    </lineage>
</organism>
<accession>A0AAV6W6L1</accession>
<comment type="cofactor">
    <cofactor evidence="1 8">
        <name>FAD</name>
        <dbReference type="ChEBI" id="CHEBI:57692"/>
    </cofactor>
</comment>
<keyword evidence="10" id="KW-1185">Reference proteome</keyword>
<dbReference type="AlphaFoldDB" id="A0AAV6W6L1"/>
<dbReference type="PRINTS" id="PR00370">
    <property type="entry name" value="FMOXYGENASE"/>
</dbReference>
<evidence type="ECO:0000256" key="7">
    <source>
        <dbReference type="ARBA" id="ARBA00023033"/>
    </source>
</evidence>